<organism evidence="2 3">
    <name type="scientific">Parathielavia appendiculata</name>
    <dbReference type="NCBI Taxonomy" id="2587402"/>
    <lineage>
        <taxon>Eukaryota</taxon>
        <taxon>Fungi</taxon>
        <taxon>Dikarya</taxon>
        <taxon>Ascomycota</taxon>
        <taxon>Pezizomycotina</taxon>
        <taxon>Sordariomycetes</taxon>
        <taxon>Sordariomycetidae</taxon>
        <taxon>Sordariales</taxon>
        <taxon>Chaetomiaceae</taxon>
        <taxon>Parathielavia</taxon>
    </lineage>
</organism>
<accession>A0AAN6Z598</accession>
<protein>
    <submittedName>
        <fullName evidence="2">Uncharacterized protein</fullName>
    </submittedName>
</protein>
<evidence type="ECO:0000313" key="3">
    <source>
        <dbReference type="Proteomes" id="UP001302602"/>
    </source>
</evidence>
<feature type="region of interest" description="Disordered" evidence="1">
    <location>
        <begin position="97"/>
        <end position="119"/>
    </location>
</feature>
<keyword evidence="3" id="KW-1185">Reference proteome</keyword>
<comment type="caution">
    <text evidence="2">The sequence shown here is derived from an EMBL/GenBank/DDBJ whole genome shotgun (WGS) entry which is preliminary data.</text>
</comment>
<dbReference type="Proteomes" id="UP001302602">
    <property type="component" value="Unassembled WGS sequence"/>
</dbReference>
<reference evidence="2" key="1">
    <citation type="journal article" date="2023" name="Mol. Phylogenet. Evol.">
        <title>Genome-scale phylogeny and comparative genomics of the fungal order Sordariales.</title>
        <authorList>
            <person name="Hensen N."/>
            <person name="Bonometti L."/>
            <person name="Westerberg I."/>
            <person name="Brannstrom I.O."/>
            <person name="Guillou S."/>
            <person name="Cros-Aarteil S."/>
            <person name="Calhoun S."/>
            <person name="Haridas S."/>
            <person name="Kuo A."/>
            <person name="Mondo S."/>
            <person name="Pangilinan J."/>
            <person name="Riley R."/>
            <person name="LaButti K."/>
            <person name="Andreopoulos B."/>
            <person name="Lipzen A."/>
            <person name="Chen C."/>
            <person name="Yan M."/>
            <person name="Daum C."/>
            <person name="Ng V."/>
            <person name="Clum A."/>
            <person name="Steindorff A."/>
            <person name="Ohm R.A."/>
            <person name="Martin F."/>
            <person name="Silar P."/>
            <person name="Natvig D.O."/>
            <person name="Lalanne C."/>
            <person name="Gautier V."/>
            <person name="Ament-Velasquez S.L."/>
            <person name="Kruys A."/>
            <person name="Hutchinson M.I."/>
            <person name="Powell A.J."/>
            <person name="Barry K."/>
            <person name="Miller A.N."/>
            <person name="Grigoriev I.V."/>
            <person name="Debuchy R."/>
            <person name="Gladieux P."/>
            <person name="Hiltunen Thoren M."/>
            <person name="Johannesson H."/>
        </authorList>
    </citation>
    <scope>NUCLEOTIDE SEQUENCE</scope>
    <source>
        <strain evidence="2">CBS 731.68</strain>
    </source>
</reference>
<sequence>MSHRQTRCWIRYLVRPHGRIPSSRLRGSLALLGKSSCISPPEAARVPAEPIGRHHWFGATRMPLACYRAPGPCPSPTTAPEALPFEIARAWVQKRGGDEENGSAVGSTGAISNTQRSERCNGLSRRPGLWMPMPHTWPLLWEPPIASGMAKCNGLFLAGDETGKATLFEPEQPAGISHPAQDVINGLRRPRNPRRVGMFITSIG</sequence>
<proteinExistence type="predicted"/>
<reference evidence="2" key="2">
    <citation type="submission" date="2023-05" db="EMBL/GenBank/DDBJ databases">
        <authorList>
            <consortium name="Lawrence Berkeley National Laboratory"/>
            <person name="Steindorff A."/>
            <person name="Hensen N."/>
            <person name="Bonometti L."/>
            <person name="Westerberg I."/>
            <person name="Brannstrom I.O."/>
            <person name="Guillou S."/>
            <person name="Cros-Aarteil S."/>
            <person name="Calhoun S."/>
            <person name="Haridas S."/>
            <person name="Kuo A."/>
            <person name="Mondo S."/>
            <person name="Pangilinan J."/>
            <person name="Riley R."/>
            <person name="Labutti K."/>
            <person name="Andreopoulos B."/>
            <person name="Lipzen A."/>
            <person name="Chen C."/>
            <person name="Yanf M."/>
            <person name="Daum C."/>
            <person name="Ng V."/>
            <person name="Clum A."/>
            <person name="Ohm R."/>
            <person name="Martin F."/>
            <person name="Silar P."/>
            <person name="Natvig D."/>
            <person name="Lalanne C."/>
            <person name="Gautier V."/>
            <person name="Ament-Velasquez S.L."/>
            <person name="Kruys A."/>
            <person name="Hutchinson M.I."/>
            <person name="Powell A.J."/>
            <person name="Barry K."/>
            <person name="Miller A.N."/>
            <person name="Grigoriev I.V."/>
            <person name="Debuchy R."/>
            <person name="Gladieux P."/>
            <person name="Thoren M.H."/>
            <person name="Johannesson H."/>
        </authorList>
    </citation>
    <scope>NUCLEOTIDE SEQUENCE</scope>
    <source>
        <strain evidence="2">CBS 731.68</strain>
    </source>
</reference>
<dbReference type="GeneID" id="87823963"/>
<dbReference type="AlphaFoldDB" id="A0AAN6Z598"/>
<gene>
    <name evidence="2" type="ORF">N657DRAFT_401536</name>
</gene>
<dbReference type="EMBL" id="MU853227">
    <property type="protein sequence ID" value="KAK4124674.1"/>
    <property type="molecule type" value="Genomic_DNA"/>
</dbReference>
<evidence type="ECO:0000256" key="1">
    <source>
        <dbReference type="SAM" id="MobiDB-lite"/>
    </source>
</evidence>
<feature type="compositionally biased region" description="Polar residues" evidence="1">
    <location>
        <begin position="104"/>
        <end position="115"/>
    </location>
</feature>
<name>A0AAN6Z598_9PEZI</name>
<dbReference type="RefSeq" id="XP_062648445.1">
    <property type="nucleotide sequence ID" value="XM_062787193.1"/>
</dbReference>
<evidence type="ECO:0000313" key="2">
    <source>
        <dbReference type="EMBL" id="KAK4124674.1"/>
    </source>
</evidence>